<dbReference type="GO" id="GO:0036064">
    <property type="term" value="C:ciliary basal body"/>
    <property type="evidence" value="ECO:0007669"/>
    <property type="project" value="TreeGrafter"/>
</dbReference>
<organism evidence="11">
    <name type="scientific">Timema genevievae</name>
    <name type="common">Walking stick</name>
    <dbReference type="NCBI Taxonomy" id="629358"/>
    <lineage>
        <taxon>Eukaryota</taxon>
        <taxon>Metazoa</taxon>
        <taxon>Ecdysozoa</taxon>
        <taxon>Arthropoda</taxon>
        <taxon>Hexapoda</taxon>
        <taxon>Insecta</taxon>
        <taxon>Pterygota</taxon>
        <taxon>Neoptera</taxon>
        <taxon>Polyneoptera</taxon>
        <taxon>Phasmatodea</taxon>
        <taxon>Timematodea</taxon>
        <taxon>Timematoidea</taxon>
        <taxon>Timematidae</taxon>
        <taxon>Timema</taxon>
    </lineage>
</organism>
<keyword evidence="6" id="KW-0969">Cilium</keyword>
<keyword evidence="5" id="KW-0970">Cilium biogenesis/degradation</keyword>
<reference evidence="11" key="1">
    <citation type="submission" date="2020-11" db="EMBL/GenBank/DDBJ databases">
        <authorList>
            <person name="Tran Van P."/>
        </authorList>
    </citation>
    <scope>NUCLEOTIDE SEQUENCE</scope>
</reference>
<dbReference type="AlphaFoldDB" id="A0A7R9PNC7"/>
<evidence type="ECO:0000256" key="5">
    <source>
        <dbReference type="ARBA" id="ARBA00022794"/>
    </source>
</evidence>
<dbReference type="GO" id="GO:0030030">
    <property type="term" value="P:cell projection organization"/>
    <property type="evidence" value="ECO:0007669"/>
    <property type="project" value="UniProtKB-KW"/>
</dbReference>
<protein>
    <recommendedName>
        <fullName evidence="3">Cilia- and flagella-associated protein 206</fullName>
    </recommendedName>
</protein>
<dbReference type="GO" id="GO:0003356">
    <property type="term" value="P:regulation of cilium beat frequency"/>
    <property type="evidence" value="ECO:0007669"/>
    <property type="project" value="TreeGrafter"/>
</dbReference>
<proteinExistence type="inferred from homology"/>
<comment type="similarity">
    <text evidence="2">Belongs to the CFAP206 family.</text>
</comment>
<dbReference type="InterPro" id="IPR021897">
    <property type="entry name" value="FAP206"/>
</dbReference>
<keyword evidence="4" id="KW-0963">Cytoplasm</keyword>
<evidence type="ECO:0000256" key="2">
    <source>
        <dbReference type="ARBA" id="ARBA00010500"/>
    </source>
</evidence>
<accession>A0A7R9PNC7</accession>
<sequence>MDHMDNEVLKMMLGDAEVLTDADRLEASMGQTIHRRKTINCGVVDPSVVADFDRIPLQYLGFCAWTFVEGCGALIPANQNMGVLRWNGNYYAFSSPDAAYQFDRDPDKYIKAAANLARVHPELINLLQLHEQMVASRSLGELPPRIPEPLMKRDIEMQTELHPIPSYIDPDYTWNEWELKRKAIQLANICRSKTHSTQTNNSHKRASIGVQAQQPKDVGCQTKRDTSTNVPKLQNFIFGLRGRKENVQHVISLTRPVRE</sequence>
<evidence type="ECO:0000256" key="6">
    <source>
        <dbReference type="ARBA" id="ARBA00023069"/>
    </source>
</evidence>
<evidence type="ECO:0000313" key="11">
    <source>
        <dbReference type="EMBL" id="CAD7599522.1"/>
    </source>
</evidence>
<evidence type="ECO:0000256" key="1">
    <source>
        <dbReference type="ARBA" id="ARBA00004430"/>
    </source>
</evidence>
<dbReference type="GO" id="GO:0005930">
    <property type="term" value="C:axoneme"/>
    <property type="evidence" value="ECO:0007669"/>
    <property type="project" value="UniProtKB-SubCell"/>
</dbReference>
<comment type="function">
    <text evidence="9">Essential for sperm motility and is involved in the regulation of the beating frequency of motile cilia on the epithelial cells of the respiratory tract. Required for the establishment of radial spokes in sperm flagella.</text>
</comment>
<keyword evidence="7" id="KW-0206">Cytoskeleton</keyword>
<evidence type="ECO:0000256" key="7">
    <source>
        <dbReference type="ARBA" id="ARBA00023212"/>
    </source>
</evidence>
<keyword evidence="8" id="KW-0966">Cell projection</keyword>
<evidence type="ECO:0000256" key="8">
    <source>
        <dbReference type="ARBA" id="ARBA00023273"/>
    </source>
</evidence>
<evidence type="ECO:0000256" key="10">
    <source>
        <dbReference type="SAM" id="MobiDB-lite"/>
    </source>
</evidence>
<gene>
    <name evidence="11" type="ORF">TGEB3V08_LOCUS7377</name>
</gene>
<evidence type="ECO:0000256" key="4">
    <source>
        <dbReference type="ARBA" id="ARBA00022490"/>
    </source>
</evidence>
<evidence type="ECO:0000256" key="3">
    <source>
        <dbReference type="ARBA" id="ARBA00021602"/>
    </source>
</evidence>
<dbReference type="Pfam" id="PF12018">
    <property type="entry name" value="FAP206"/>
    <property type="match status" value="1"/>
</dbReference>
<dbReference type="PANTHER" id="PTHR21442">
    <property type="entry name" value="CILIA- AND FLAGELLA-ASSOCIATED PROTEIN 206"/>
    <property type="match status" value="1"/>
</dbReference>
<dbReference type="PANTHER" id="PTHR21442:SF0">
    <property type="entry name" value="CILIA- AND FLAGELLA-ASSOCIATED PROTEIN 206"/>
    <property type="match status" value="1"/>
</dbReference>
<feature type="region of interest" description="Disordered" evidence="10">
    <location>
        <begin position="194"/>
        <end position="226"/>
    </location>
</feature>
<evidence type="ECO:0000256" key="9">
    <source>
        <dbReference type="ARBA" id="ARBA00045321"/>
    </source>
</evidence>
<name>A0A7R9PNC7_TIMGE</name>
<comment type="subcellular location">
    <subcellularLocation>
        <location evidence="1">Cytoplasm</location>
        <location evidence="1">Cytoskeleton</location>
        <location evidence="1">Cilium axoneme</location>
    </subcellularLocation>
</comment>
<dbReference type="EMBL" id="OE842329">
    <property type="protein sequence ID" value="CAD7599522.1"/>
    <property type="molecule type" value="Genomic_DNA"/>
</dbReference>